<organism evidence="2 3">
    <name type="scientific">Roseovarius aestuarii</name>
    <dbReference type="NCBI Taxonomy" id="475083"/>
    <lineage>
        <taxon>Bacteria</taxon>
        <taxon>Pseudomonadati</taxon>
        <taxon>Pseudomonadota</taxon>
        <taxon>Alphaproteobacteria</taxon>
        <taxon>Rhodobacterales</taxon>
        <taxon>Roseobacteraceae</taxon>
        <taxon>Roseovarius</taxon>
    </lineage>
</organism>
<sequence length="67" mass="7802">MARRPERLTDALYFLAPQLLLFLPRDRPGNGDADKRIAPGDRRPTPTHRPAGWSHRRRYLRGSDRPL</sequence>
<feature type="compositionally biased region" description="Basic and acidic residues" evidence="1">
    <location>
        <begin position="24"/>
        <end position="44"/>
    </location>
</feature>
<dbReference type="AlphaFoldDB" id="A0A1X7BLV2"/>
<dbReference type="EMBL" id="FWXB01000001">
    <property type="protein sequence ID" value="SMC10520.1"/>
    <property type="molecule type" value="Genomic_DNA"/>
</dbReference>
<dbReference type="RefSeq" id="WP_085798473.1">
    <property type="nucleotide sequence ID" value="NZ_FWXB01000001.1"/>
</dbReference>
<accession>A0A1X7BLV2</accession>
<evidence type="ECO:0000313" key="2">
    <source>
        <dbReference type="EMBL" id="SMC10520.1"/>
    </source>
</evidence>
<reference evidence="2 3" key="1">
    <citation type="submission" date="2017-03" db="EMBL/GenBank/DDBJ databases">
        <authorList>
            <person name="Afonso C.L."/>
            <person name="Miller P.J."/>
            <person name="Scott M.A."/>
            <person name="Spackman E."/>
            <person name="Goraichik I."/>
            <person name="Dimitrov K.M."/>
            <person name="Suarez D.L."/>
            <person name="Swayne D.E."/>
        </authorList>
    </citation>
    <scope>NUCLEOTIDE SEQUENCE [LARGE SCALE GENOMIC DNA]</scope>
    <source>
        <strain evidence="2 3">CECT 7745</strain>
    </source>
</reference>
<gene>
    <name evidence="2" type="ORF">ROA7745_00327</name>
</gene>
<dbReference type="Proteomes" id="UP000193224">
    <property type="component" value="Unassembled WGS sequence"/>
</dbReference>
<evidence type="ECO:0000256" key="1">
    <source>
        <dbReference type="SAM" id="MobiDB-lite"/>
    </source>
</evidence>
<evidence type="ECO:0000313" key="3">
    <source>
        <dbReference type="Proteomes" id="UP000193224"/>
    </source>
</evidence>
<keyword evidence="3" id="KW-1185">Reference proteome</keyword>
<proteinExistence type="predicted"/>
<protein>
    <submittedName>
        <fullName evidence="2">Uncharacterized protein</fullName>
    </submittedName>
</protein>
<feature type="region of interest" description="Disordered" evidence="1">
    <location>
        <begin position="24"/>
        <end position="67"/>
    </location>
</feature>
<name>A0A1X7BLV2_9RHOB</name>